<dbReference type="PANTHER" id="PTHR34822">
    <property type="entry name" value="GRPB DOMAIN PROTEIN (AFU_ORTHOLOGUE AFUA_1G01530)"/>
    <property type="match status" value="1"/>
</dbReference>
<dbReference type="InterPro" id="IPR013619">
    <property type="entry name" value="DUF1737"/>
</dbReference>
<dbReference type="SUPFAM" id="SSF81301">
    <property type="entry name" value="Nucleotidyltransferase"/>
    <property type="match status" value="1"/>
</dbReference>
<dbReference type="Gene3D" id="3.30.460.10">
    <property type="entry name" value="Beta Polymerase, domain 2"/>
    <property type="match status" value="1"/>
</dbReference>
<dbReference type="EMBL" id="JBHSAY010000022">
    <property type="protein sequence ID" value="MFC4135519.1"/>
    <property type="molecule type" value="Genomic_DNA"/>
</dbReference>
<keyword evidence="3" id="KW-1185">Reference proteome</keyword>
<proteinExistence type="predicted"/>
<accession>A0ABV8LYZ4</accession>
<feature type="domain" description="DUF1737" evidence="1">
    <location>
        <begin position="7"/>
        <end position="52"/>
    </location>
</feature>
<comment type="caution">
    <text evidence="2">The sequence shown here is derived from an EMBL/GenBank/DDBJ whole genome shotgun (WGS) entry which is preliminary data.</text>
</comment>
<dbReference type="Pfam" id="PF04229">
    <property type="entry name" value="GrpB"/>
    <property type="match status" value="1"/>
</dbReference>
<name>A0ABV8LYZ4_9ACTN</name>
<sequence length="243" mass="26231">MSQPLPYRVLTGPDDSAFCERVSAALADGYRLHGSPALTFNGDRVIVAQAITYPPGDPAIVADYDDQWPARAQSLIGKLTSVLGPQALRIEHIGSTAIPGMAAKDLIDLQVSVADLDAAADAFDGPLGGLGFGRTPVNRDHVPAGSDDDPARWAKRFWHRRGHPDGPVNLHVRLTGSPNERVALLFRDWFRAHPAAVPAYAQFKRVLADNVADRIAYTDVKDPVVDLVIGVAEQWAAETAWCP</sequence>
<evidence type="ECO:0000313" key="2">
    <source>
        <dbReference type="EMBL" id="MFC4135519.1"/>
    </source>
</evidence>
<dbReference type="Pfam" id="PF08410">
    <property type="entry name" value="DUF1737"/>
    <property type="match status" value="1"/>
</dbReference>
<dbReference type="InterPro" id="IPR007344">
    <property type="entry name" value="GrpB/CoaE"/>
</dbReference>
<dbReference type="InterPro" id="IPR043519">
    <property type="entry name" value="NT_sf"/>
</dbReference>
<dbReference type="PANTHER" id="PTHR34822:SF1">
    <property type="entry name" value="GRPB FAMILY PROTEIN"/>
    <property type="match status" value="1"/>
</dbReference>
<gene>
    <name evidence="2" type="ORF">ACFOZ4_33310</name>
</gene>
<evidence type="ECO:0000259" key="1">
    <source>
        <dbReference type="Pfam" id="PF08410"/>
    </source>
</evidence>
<evidence type="ECO:0000313" key="3">
    <source>
        <dbReference type="Proteomes" id="UP001595816"/>
    </source>
</evidence>
<reference evidence="3" key="1">
    <citation type="journal article" date="2019" name="Int. J. Syst. Evol. Microbiol.">
        <title>The Global Catalogue of Microorganisms (GCM) 10K type strain sequencing project: providing services to taxonomists for standard genome sequencing and annotation.</title>
        <authorList>
            <consortium name="The Broad Institute Genomics Platform"/>
            <consortium name="The Broad Institute Genome Sequencing Center for Infectious Disease"/>
            <person name="Wu L."/>
            <person name="Ma J."/>
        </authorList>
    </citation>
    <scope>NUCLEOTIDE SEQUENCE [LARGE SCALE GENOMIC DNA]</scope>
    <source>
        <strain evidence="3">CGMCC 4.7289</strain>
    </source>
</reference>
<dbReference type="Proteomes" id="UP001595816">
    <property type="component" value="Unassembled WGS sequence"/>
</dbReference>
<organism evidence="2 3">
    <name type="scientific">Hamadaea flava</name>
    <dbReference type="NCBI Taxonomy" id="1742688"/>
    <lineage>
        <taxon>Bacteria</taxon>
        <taxon>Bacillati</taxon>
        <taxon>Actinomycetota</taxon>
        <taxon>Actinomycetes</taxon>
        <taxon>Micromonosporales</taxon>
        <taxon>Micromonosporaceae</taxon>
        <taxon>Hamadaea</taxon>
    </lineage>
</organism>
<protein>
    <submittedName>
        <fullName evidence="2">GrpB family protein</fullName>
    </submittedName>
</protein>
<dbReference type="RefSeq" id="WP_253756172.1">
    <property type="nucleotide sequence ID" value="NZ_JAMZDZ010000001.1"/>
</dbReference>